<evidence type="ECO:0000259" key="3">
    <source>
        <dbReference type="Pfam" id="PF01636"/>
    </source>
</evidence>
<dbReference type="InterPro" id="IPR011009">
    <property type="entry name" value="Kinase-like_dom_sf"/>
</dbReference>
<accession>A0ABW3RZ93</accession>
<keyword evidence="5" id="KW-1185">Reference proteome</keyword>
<dbReference type="Pfam" id="PF01636">
    <property type="entry name" value="APH"/>
    <property type="match status" value="1"/>
</dbReference>
<proteinExistence type="inferred from homology"/>
<dbReference type="Proteomes" id="UP001597262">
    <property type="component" value="Unassembled WGS sequence"/>
</dbReference>
<keyword evidence="2" id="KW-1133">Transmembrane helix</keyword>
<organism evidence="4 5">
    <name type="scientific">Paenibacillus puldeungensis</name>
    <dbReference type="NCBI Taxonomy" id="696536"/>
    <lineage>
        <taxon>Bacteria</taxon>
        <taxon>Bacillati</taxon>
        <taxon>Bacillota</taxon>
        <taxon>Bacilli</taxon>
        <taxon>Bacillales</taxon>
        <taxon>Paenibacillaceae</taxon>
        <taxon>Paenibacillus</taxon>
    </lineage>
</organism>
<dbReference type="InterPro" id="IPR002575">
    <property type="entry name" value="Aminoglycoside_PTrfase"/>
</dbReference>
<dbReference type="PANTHER" id="PTHR21064">
    <property type="entry name" value="AMINOGLYCOSIDE PHOSPHOTRANSFERASE DOMAIN-CONTAINING PROTEIN-RELATED"/>
    <property type="match status" value="1"/>
</dbReference>
<comment type="similarity">
    <text evidence="1">Belongs to the pseudomonas-type ThrB family.</text>
</comment>
<evidence type="ECO:0000313" key="4">
    <source>
        <dbReference type="EMBL" id="MFD1177831.1"/>
    </source>
</evidence>
<evidence type="ECO:0000256" key="1">
    <source>
        <dbReference type="ARBA" id="ARBA00038240"/>
    </source>
</evidence>
<name>A0ABW3RZ93_9BACL</name>
<gene>
    <name evidence="4" type="ORF">ACFQ3W_16195</name>
</gene>
<sequence>MDPKIKSIFKDEYVKEGAARFGLNQAALSLIGGFQNFIFYYTVNGRKYILRFTPSSLRDQEGIEAEIEWIRYLAVNGMSVSEPVPSTQGVYVERVFGDIVDFFVTSFLYAPGRKIGYPECLGNSLLYEQCGRITGQLHELSKRYKPLARRHSWERNEYLLRAREYIPPEHTSVLLALDELIERLNRLSVSSDNFGLIHGDINVGNFTVDETGGIILFDFDECQYSWFAEDIAIQLYYFLYVFGEDSKFDRKVQYELFIEHFIRGYTEDGRQLPDGWKEQLPLFLKLREIIVIVGMYRSWDLRQPDDWTLDFLRDSHMRIINGRSLIDDFV</sequence>
<feature type="transmembrane region" description="Helical" evidence="2">
    <location>
        <begin position="21"/>
        <end position="43"/>
    </location>
</feature>
<protein>
    <submittedName>
        <fullName evidence="4">Phosphotransferase enzyme family protein</fullName>
    </submittedName>
</protein>
<dbReference type="PANTHER" id="PTHR21064:SF6">
    <property type="entry name" value="AMINOGLYCOSIDE PHOSPHOTRANSFERASE DOMAIN-CONTAINING PROTEIN"/>
    <property type="match status" value="1"/>
</dbReference>
<comment type="caution">
    <text evidence="4">The sequence shown here is derived from an EMBL/GenBank/DDBJ whole genome shotgun (WGS) entry which is preliminary data.</text>
</comment>
<dbReference type="SUPFAM" id="SSF56112">
    <property type="entry name" value="Protein kinase-like (PK-like)"/>
    <property type="match status" value="1"/>
</dbReference>
<feature type="domain" description="Aminoglycoside phosphotransferase" evidence="3">
    <location>
        <begin position="33"/>
        <end position="244"/>
    </location>
</feature>
<evidence type="ECO:0000313" key="5">
    <source>
        <dbReference type="Proteomes" id="UP001597262"/>
    </source>
</evidence>
<dbReference type="EMBL" id="JBHTLM010000012">
    <property type="protein sequence ID" value="MFD1177831.1"/>
    <property type="molecule type" value="Genomic_DNA"/>
</dbReference>
<dbReference type="Gene3D" id="3.90.1200.10">
    <property type="match status" value="1"/>
</dbReference>
<dbReference type="RefSeq" id="WP_379320281.1">
    <property type="nucleotide sequence ID" value="NZ_JBHTLM010000012.1"/>
</dbReference>
<dbReference type="Gene3D" id="3.30.200.20">
    <property type="entry name" value="Phosphorylase Kinase, domain 1"/>
    <property type="match status" value="1"/>
</dbReference>
<keyword evidence="2" id="KW-0812">Transmembrane</keyword>
<evidence type="ECO:0000256" key="2">
    <source>
        <dbReference type="SAM" id="Phobius"/>
    </source>
</evidence>
<reference evidence="5" key="1">
    <citation type="journal article" date="2019" name="Int. J. Syst. Evol. Microbiol.">
        <title>The Global Catalogue of Microorganisms (GCM) 10K type strain sequencing project: providing services to taxonomists for standard genome sequencing and annotation.</title>
        <authorList>
            <consortium name="The Broad Institute Genomics Platform"/>
            <consortium name="The Broad Institute Genome Sequencing Center for Infectious Disease"/>
            <person name="Wu L."/>
            <person name="Ma J."/>
        </authorList>
    </citation>
    <scope>NUCLEOTIDE SEQUENCE [LARGE SCALE GENOMIC DNA]</scope>
    <source>
        <strain evidence="5">CCUG 59189</strain>
    </source>
</reference>
<keyword evidence="2" id="KW-0472">Membrane</keyword>
<dbReference type="InterPro" id="IPR050249">
    <property type="entry name" value="Pseudomonas-type_ThrB"/>
</dbReference>